<protein>
    <recommendedName>
        <fullName evidence="3">Phage capsid-like C-terminal domain-containing protein</fullName>
    </recommendedName>
</protein>
<evidence type="ECO:0000259" key="3">
    <source>
        <dbReference type="Pfam" id="PF05065"/>
    </source>
</evidence>
<proteinExistence type="predicted"/>
<reference evidence="4" key="1">
    <citation type="journal article" date="2015" name="Nature">
        <title>Complex archaea that bridge the gap between prokaryotes and eukaryotes.</title>
        <authorList>
            <person name="Spang A."/>
            <person name="Saw J.H."/>
            <person name="Jorgensen S.L."/>
            <person name="Zaremba-Niedzwiedzka K."/>
            <person name="Martijn J."/>
            <person name="Lind A.E."/>
            <person name="van Eijk R."/>
            <person name="Schleper C."/>
            <person name="Guy L."/>
            <person name="Ettema T.J."/>
        </authorList>
    </citation>
    <scope>NUCLEOTIDE SEQUENCE</scope>
</reference>
<dbReference type="SUPFAM" id="SSF56563">
    <property type="entry name" value="Major capsid protein gp5"/>
    <property type="match status" value="1"/>
</dbReference>
<comment type="subcellular location">
    <subcellularLocation>
        <location evidence="1">Virion</location>
    </subcellularLocation>
</comment>
<dbReference type="NCBIfam" id="TIGR01554">
    <property type="entry name" value="major_cap_HK97"/>
    <property type="match status" value="1"/>
</dbReference>
<dbReference type="Gene3D" id="3.30.2320.10">
    <property type="entry name" value="hypothetical protein PF0899 domain"/>
    <property type="match status" value="1"/>
</dbReference>
<organism evidence="4">
    <name type="scientific">marine sediment metagenome</name>
    <dbReference type="NCBI Taxonomy" id="412755"/>
    <lineage>
        <taxon>unclassified sequences</taxon>
        <taxon>metagenomes</taxon>
        <taxon>ecological metagenomes</taxon>
    </lineage>
</organism>
<name>A0A0F9RQC3_9ZZZZ</name>
<evidence type="ECO:0000313" key="4">
    <source>
        <dbReference type="EMBL" id="KKN56884.1"/>
    </source>
</evidence>
<accession>A0A0F9RQC3</accession>
<evidence type="ECO:0000256" key="1">
    <source>
        <dbReference type="ARBA" id="ARBA00004328"/>
    </source>
</evidence>
<evidence type="ECO:0000256" key="2">
    <source>
        <dbReference type="ARBA" id="ARBA00022844"/>
    </source>
</evidence>
<dbReference type="Pfam" id="PF05065">
    <property type="entry name" value="Phage_capsid"/>
    <property type="match status" value="1"/>
</dbReference>
<feature type="domain" description="Phage capsid-like C-terminal" evidence="3">
    <location>
        <begin position="182"/>
        <end position="424"/>
    </location>
</feature>
<dbReference type="Gene3D" id="3.30.2400.10">
    <property type="entry name" value="Major capsid protein gp5"/>
    <property type="match status" value="1"/>
</dbReference>
<keyword evidence="2" id="KW-0946">Virion</keyword>
<dbReference type="EMBL" id="LAZR01000828">
    <property type="protein sequence ID" value="KKN56884.1"/>
    <property type="molecule type" value="Genomic_DNA"/>
</dbReference>
<gene>
    <name evidence="4" type="ORF">LCGC14_0568090</name>
</gene>
<comment type="caution">
    <text evidence="4">The sequence shown here is derived from an EMBL/GenBank/DDBJ whole genome shotgun (WGS) entry which is preliminary data.</text>
</comment>
<dbReference type="AlphaFoldDB" id="A0A0F9RQC3"/>
<dbReference type="GO" id="GO:0044423">
    <property type="term" value="C:virion component"/>
    <property type="evidence" value="ECO:0007669"/>
    <property type="project" value="UniProtKB-KW"/>
</dbReference>
<sequence length="427" mass="47179">MLTLKQLREKVRARRAELAKLFADNTVKTDDGETYDFQKAEADWFPDDVAKLEGTQKSMRVIELVNERNDELAELQDDLTKQEGVEAIAADLKKRQETPVNRPGFPADPRQPEERKTIGDLVIESDIFKDWQKGSRRDAEIKLDIGLRELKADFLTTAGWPPESIRTGVVVPDVTRPLQVIDIMPMGNTGMASVLYMEETVRTHAAAETAEAGAYPESSFELTEQTSPVRKVADSVPVSDEQLEDVAMVGSYLEGRLNFGVQQRLDQQIISGNGAAPNLRGILNVAGIQTNANGGEPVPDTIFICMTDVMVTGRASPTHVLMHPTDWQNIRLLRTADGVYIWGSPSDSAPPRIWGLPVVSNDTLTLGTSLIGSFLLPWITLFERRGIIVERGFVGTNFRDGLQTIRASGRWSVVVYRPAAFCTATGL</sequence>
<dbReference type="InterPro" id="IPR024455">
    <property type="entry name" value="Phage_capsid"/>
</dbReference>
<dbReference type="InterPro" id="IPR054612">
    <property type="entry name" value="Phage_capsid-like_C"/>
</dbReference>